<feature type="region of interest" description="Disordered" evidence="1">
    <location>
        <begin position="910"/>
        <end position="935"/>
    </location>
</feature>
<dbReference type="Proteomes" id="UP000557566">
    <property type="component" value="Unassembled WGS sequence"/>
</dbReference>
<evidence type="ECO:0000259" key="3">
    <source>
        <dbReference type="Pfam" id="PF23865"/>
    </source>
</evidence>
<dbReference type="AlphaFoldDB" id="A0A8H4PP49"/>
<keyword evidence="5" id="KW-1185">Reference proteome</keyword>
<evidence type="ECO:0000313" key="5">
    <source>
        <dbReference type="Proteomes" id="UP000557566"/>
    </source>
</evidence>
<feature type="domain" description="DUF7029" evidence="2">
    <location>
        <begin position="73"/>
        <end position="161"/>
    </location>
</feature>
<feature type="region of interest" description="Disordered" evidence="1">
    <location>
        <begin position="159"/>
        <end position="217"/>
    </location>
</feature>
<feature type="domain" description="DUF7223" evidence="3">
    <location>
        <begin position="379"/>
        <end position="559"/>
    </location>
</feature>
<evidence type="ECO:0000259" key="2">
    <source>
        <dbReference type="Pfam" id="PF22974"/>
    </source>
</evidence>
<evidence type="ECO:0000256" key="1">
    <source>
        <dbReference type="SAM" id="MobiDB-lite"/>
    </source>
</evidence>
<organism evidence="4 5">
    <name type="scientific">Ophiocordyceps sinensis</name>
    <dbReference type="NCBI Taxonomy" id="72228"/>
    <lineage>
        <taxon>Eukaryota</taxon>
        <taxon>Fungi</taxon>
        <taxon>Dikarya</taxon>
        <taxon>Ascomycota</taxon>
        <taxon>Pezizomycotina</taxon>
        <taxon>Sordariomycetes</taxon>
        <taxon>Hypocreomycetidae</taxon>
        <taxon>Hypocreales</taxon>
        <taxon>Ophiocordycipitaceae</taxon>
        <taxon>Ophiocordyceps</taxon>
    </lineage>
</organism>
<sequence length="935" mass="98704">MLSPSSSGATHATQSPTASGSHATLLPDVHWTFDTKPAENVKPILPGEASRMFYGNADAAKPGAFAFVSYYFTSHSVNLDHSDHVSFRSAGPGGLAVTFSSQEAFQHASSTWSAKQGLILIAYAKGCGDYEKGQRCYFDVSSLEVDASSGARTIVARGQAKHPDHLTSRGHTEWGWWSPRTGPAGSAPGFSWNAGPASAPGSGSGTGSNGGNQAPARAPCAAPLDAKYGLPTACLGEHFDLDLDNSLGYEPLSDKSRALLNELAPGLNLGAAAGHGWNQTVSRRHQRHVVVKRGFWSTVWADAKTFVAGAYEAVVNAAKFSGSIDRQFSWALPNPGNQSSEANKLVDVGARQVVSPWGNAVLLKSFGSREAEEGGLAKHLNIFCVDCGATGKASVAGKVSWSLAHGITEGSVEFTTDMHFGLKLGVDADMHYKSDFSAELLRHGLPGLSYGVVTVAPQVSVSARVELEAAARGRLLAGAEMGVLASRVVVDIVNSSRSEKSGWEPYLRPVLEAEGEIILSASLALPFGLECGVSISQWHKTVAIIEEPSISAIAQAAAAMSLPQAGSFSAGFRERDGCTGISTQIAWRNRVFVNVVDLKVFGLHDTGHRALARECLALPAYKEPSKAIQSKLKRWDPSVKSVVDLTSKYPAHGSRDVTSAPDKYVISAPEHSAHGFTSAPEHSAHGFTSAPEHSAHGFTSAPEHSAHGFTSAPEHSAHGFTSAPEHSAHGFTSAPSYSDVNGFNYTRLLTLKGKAKVLSCSNGNLYAAGAEDQHNTDCSELFPVGRNDVIASDGTRRLMYYDTAAMSRIGVSRLRFSADGRVTRSGAIVVLGLYADPSTPDKPYYLAVDADGKVLYLIVCDFADGSGPKVFLASDPEKGIHVLESDHVQYSVTGGAVAKCYPLIVSGGASKSRSTGDFELNGSDSPTSPRSVSWV</sequence>
<feature type="region of interest" description="Disordered" evidence="1">
    <location>
        <begin position="1"/>
        <end position="22"/>
    </location>
</feature>
<accession>A0A8H4PP49</accession>
<dbReference type="InterPro" id="IPR054293">
    <property type="entry name" value="DUF7029"/>
</dbReference>
<feature type="compositionally biased region" description="Polar residues" evidence="1">
    <location>
        <begin position="922"/>
        <end position="935"/>
    </location>
</feature>
<feature type="region of interest" description="Disordered" evidence="1">
    <location>
        <begin position="675"/>
        <end position="728"/>
    </location>
</feature>
<dbReference type="Pfam" id="PF23865">
    <property type="entry name" value="DUF7223"/>
    <property type="match status" value="1"/>
</dbReference>
<gene>
    <name evidence="4" type="ORF">G6O67_006291</name>
</gene>
<comment type="caution">
    <text evidence="4">The sequence shown here is derived from an EMBL/GenBank/DDBJ whole genome shotgun (WGS) entry which is preliminary data.</text>
</comment>
<evidence type="ECO:0000313" key="4">
    <source>
        <dbReference type="EMBL" id="KAF4506185.1"/>
    </source>
</evidence>
<feature type="compositionally biased region" description="Basic and acidic residues" evidence="1">
    <location>
        <begin position="161"/>
        <end position="172"/>
    </location>
</feature>
<dbReference type="EMBL" id="JAAVMX010000007">
    <property type="protein sequence ID" value="KAF4506185.1"/>
    <property type="molecule type" value="Genomic_DNA"/>
</dbReference>
<proteinExistence type="predicted"/>
<protein>
    <submittedName>
        <fullName evidence="4">Uncharacterized protein</fullName>
    </submittedName>
</protein>
<dbReference type="InterPro" id="IPR055647">
    <property type="entry name" value="DUF7223"/>
</dbReference>
<dbReference type="Pfam" id="PF22974">
    <property type="entry name" value="DUF7029"/>
    <property type="match status" value="1"/>
</dbReference>
<reference evidence="4 5" key="1">
    <citation type="journal article" date="2020" name="Genome Biol. Evol.">
        <title>A new high-quality draft genome assembly of the Chinese cordyceps Ophiocordyceps sinensis.</title>
        <authorList>
            <person name="Shu R."/>
            <person name="Zhang J."/>
            <person name="Meng Q."/>
            <person name="Zhang H."/>
            <person name="Zhou G."/>
            <person name="Li M."/>
            <person name="Wu P."/>
            <person name="Zhao Y."/>
            <person name="Chen C."/>
            <person name="Qin Q."/>
        </authorList>
    </citation>
    <scope>NUCLEOTIDE SEQUENCE [LARGE SCALE GENOMIC DNA]</scope>
    <source>
        <strain evidence="4 5">IOZ07</strain>
    </source>
</reference>
<dbReference type="OrthoDB" id="160645at2759"/>
<name>A0A8H4PP49_9HYPO</name>